<feature type="domain" description="DZF" evidence="2">
    <location>
        <begin position="1"/>
        <end position="265"/>
    </location>
</feature>
<gene>
    <name evidence="3" type="ORF">ATANTOWER_009394</name>
</gene>
<accession>A0ABU7BRM0</accession>
<protein>
    <recommendedName>
        <fullName evidence="2">DZF domain-containing protein</fullName>
    </recommendedName>
</protein>
<keyword evidence="4" id="KW-1185">Reference proteome</keyword>
<proteinExistence type="predicted"/>
<evidence type="ECO:0000256" key="1">
    <source>
        <dbReference type="SAM" id="MobiDB-lite"/>
    </source>
</evidence>
<dbReference type="Gene3D" id="1.10.1410.40">
    <property type="match status" value="1"/>
</dbReference>
<dbReference type="Pfam" id="PF20965">
    <property type="entry name" value="DZF_C"/>
    <property type="match status" value="1"/>
</dbReference>
<evidence type="ECO:0000259" key="2">
    <source>
        <dbReference type="PROSITE" id="PS51703"/>
    </source>
</evidence>
<feature type="compositionally biased region" description="Basic and acidic residues" evidence="1">
    <location>
        <begin position="99"/>
        <end position="110"/>
    </location>
</feature>
<evidence type="ECO:0000313" key="3">
    <source>
        <dbReference type="EMBL" id="MED6252269.1"/>
    </source>
</evidence>
<dbReference type="InterPro" id="IPR049402">
    <property type="entry name" value="DZF_dom_C"/>
</dbReference>
<feature type="compositionally biased region" description="Acidic residues" evidence="1">
    <location>
        <begin position="64"/>
        <end position="98"/>
    </location>
</feature>
<name>A0ABU7BRM0_9TELE</name>
<comment type="caution">
    <text evidence="3">The sequence shown here is derived from an EMBL/GenBank/DDBJ whole genome shotgun (WGS) entry which is preliminary data.</text>
</comment>
<reference evidence="3 4" key="1">
    <citation type="submission" date="2021-07" db="EMBL/GenBank/DDBJ databases">
        <authorList>
            <person name="Palmer J.M."/>
        </authorList>
    </citation>
    <scope>NUCLEOTIDE SEQUENCE [LARGE SCALE GENOMIC DNA]</scope>
    <source>
        <strain evidence="3 4">AT_MEX2019</strain>
        <tissue evidence="3">Muscle</tissue>
    </source>
</reference>
<dbReference type="Proteomes" id="UP001345963">
    <property type="component" value="Unassembled WGS sequence"/>
</dbReference>
<dbReference type="InterPro" id="IPR006561">
    <property type="entry name" value="DZF_dom"/>
</dbReference>
<feature type="region of interest" description="Disordered" evidence="1">
    <location>
        <begin position="57"/>
        <end position="111"/>
    </location>
</feature>
<organism evidence="3 4">
    <name type="scientific">Ataeniobius toweri</name>
    <dbReference type="NCBI Taxonomy" id="208326"/>
    <lineage>
        <taxon>Eukaryota</taxon>
        <taxon>Metazoa</taxon>
        <taxon>Chordata</taxon>
        <taxon>Craniata</taxon>
        <taxon>Vertebrata</taxon>
        <taxon>Euteleostomi</taxon>
        <taxon>Actinopterygii</taxon>
        <taxon>Neopterygii</taxon>
        <taxon>Teleostei</taxon>
        <taxon>Neoteleostei</taxon>
        <taxon>Acanthomorphata</taxon>
        <taxon>Ovalentaria</taxon>
        <taxon>Atherinomorphae</taxon>
        <taxon>Cyprinodontiformes</taxon>
        <taxon>Goodeidae</taxon>
        <taxon>Ataeniobius</taxon>
    </lineage>
</organism>
<dbReference type="PANTHER" id="PTHR45762">
    <property type="entry name" value="ZINC FINGER RNA-BINDING PROTEIN"/>
    <property type="match status" value="1"/>
</dbReference>
<evidence type="ECO:0000313" key="4">
    <source>
        <dbReference type="Proteomes" id="UP001345963"/>
    </source>
</evidence>
<dbReference type="PANTHER" id="PTHR45762:SF1">
    <property type="entry name" value="SPERMATID PERINUCLEAR RNA-BINDING PROTEIN"/>
    <property type="match status" value="1"/>
</dbReference>
<dbReference type="EMBL" id="JAHUTI010061160">
    <property type="protein sequence ID" value="MED6252269.1"/>
    <property type="molecule type" value="Genomic_DNA"/>
</dbReference>
<dbReference type="SMART" id="SM00572">
    <property type="entry name" value="DZF"/>
    <property type="match status" value="1"/>
</dbReference>
<sequence length="265" mass="29405">MTGKRQIFPPLGVWEQARSLISKKLTEEKYVVTSSLPEAAILVQTTTDPMLKLKITLTSPAMREDEDLEEEEEEEEEEELENGEDGEDGEEVEEEAEAEVVKEDQGKENGEVLGAAAHTVETEEEGEVLDRHRCLLALAALRHAKWFQARVNGLKSCVIVLRILRDMCNRHPIWEPLKGWPLELICEKAIATCNRPLGAGEALRRVMECLASGILLPGGPGLHDPCEKEPTDTLANMMDQEAEAITYGAQVPSNKQQLADSIVIL</sequence>
<dbReference type="PROSITE" id="PS51703">
    <property type="entry name" value="DZF"/>
    <property type="match status" value="1"/>
</dbReference>